<evidence type="ECO:0000313" key="1">
    <source>
        <dbReference type="EMBL" id="CAB4140034.1"/>
    </source>
</evidence>
<gene>
    <name evidence="1" type="ORF">UFOVP404_8</name>
</gene>
<proteinExistence type="predicted"/>
<dbReference type="SUPFAM" id="SSF53448">
    <property type="entry name" value="Nucleotide-diphospho-sugar transferases"/>
    <property type="match status" value="1"/>
</dbReference>
<organism evidence="1">
    <name type="scientific">uncultured Caudovirales phage</name>
    <dbReference type="NCBI Taxonomy" id="2100421"/>
    <lineage>
        <taxon>Viruses</taxon>
        <taxon>Duplodnaviria</taxon>
        <taxon>Heunggongvirae</taxon>
        <taxon>Uroviricota</taxon>
        <taxon>Caudoviricetes</taxon>
        <taxon>Peduoviridae</taxon>
        <taxon>Maltschvirus</taxon>
        <taxon>Maltschvirus maltsch</taxon>
    </lineage>
</organism>
<protein>
    <submittedName>
        <fullName evidence="1">Uncharacterized protein</fullName>
    </submittedName>
</protein>
<dbReference type="Gene3D" id="3.90.550.40">
    <property type="match status" value="1"/>
</dbReference>
<sequence>MAKVNKGTLAIGWCDNGNTDGKFTEGVVSVALQCSNNGIELTHSMRVQGNQIGRQRQVLFDYWADQIKTDWLLWIDSDIVVNMEVVAKLWDAADKIGKPVVSGTYFISKENEGTLAKPYPALFFDVDEHTIQHVHPLPHNEVIKVDSAGFGFVLMHKSIIPKMREKFPDQSMFAEQEAIGDKYVGEDIVFFRKMQEAGIPLHAHTGALVQHIKRFSLDMDYYAMYWSMQHLKEQMKNKQD</sequence>
<dbReference type="EMBL" id="LR796377">
    <property type="protein sequence ID" value="CAB4140034.1"/>
    <property type="molecule type" value="Genomic_DNA"/>
</dbReference>
<name>A0A6J5LZL9_9CAUD</name>
<reference evidence="1" key="1">
    <citation type="submission" date="2020-04" db="EMBL/GenBank/DDBJ databases">
        <authorList>
            <person name="Chiriac C."/>
            <person name="Salcher M."/>
            <person name="Ghai R."/>
            <person name="Kavagutti S V."/>
        </authorList>
    </citation>
    <scope>NUCLEOTIDE SEQUENCE</scope>
</reference>
<dbReference type="InterPro" id="IPR029044">
    <property type="entry name" value="Nucleotide-diphossugar_trans"/>
</dbReference>
<accession>A0A6J5LZL9</accession>